<dbReference type="Pfam" id="PF05135">
    <property type="entry name" value="Phage_connect_1"/>
    <property type="match status" value="1"/>
</dbReference>
<proteinExistence type="predicted"/>
<dbReference type="CDD" id="cd08054">
    <property type="entry name" value="gp6"/>
    <property type="match status" value="1"/>
</dbReference>
<evidence type="ECO:0000313" key="2">
    <source>
        <dbReference type="Proteomes" id="UP000180254"/>
    </source>
</evidence>
<comment type="caution">
    <text evidence="1">The sequence shown here is derived from an EMBL/GenBank/DDBJ whole genome shotgun (WGS) entry which is preliminary data.</text>
</comment>
<organism evidence="1 2">
    <name type="scientific">Andreesenia angusta</name>
    <dbReference type="NCBI Taxonomy" id="39480"/>
    <lineage>
        <taxon>Bacteria</taxon>
        <taxon>Bacillati</taxon>
        <taxon>Bacillota</taxon>
        <taxon>Tissierellia</taxon>
        <taxon>Tissierellales</taxon>
        <taxon>Gottschalkiaceae</taxon>
        <taxon>Andreesenia</taxon>
    </lineage>
</organism>
<dbReference type="EMBL" id="MKIE01000002">
    <property type="protein sequence ID" value="OHW62912.1"/>
    <property type="molecule type" value="Genomic_DNA"/>
</dbReference>
<dbReference type="AlphaFoldDB" id="A0A1S1V8J3"/>
<sequence>MKFSEVTVATVKDYAKIDYDDDDILLQAILDGAKSHIRAYTGLDNLALDEREDTSIALMVLANDMYGNRMATDVSNGKINLVLDRILGSYSVNLL</sequence>
<dbReference type="RefSeq" id="WP_071061736.1">
    <property type="nucleotide sequence ID" value="NZ_MKIE01000002.1"/>
</dbReference>
<dbReference type="Gene3D" id="1.10.3230.30">
    <property type="entry name" value="Phage gp6-like head-tail connector protein"/>
    <property type="match status" value="1"/>
</dbReference>
<name>A0A1S1V8J3_9FIRM</name>
<evidence type="ECO:0000313" key="1">
    <source>
        <dbReference type="EMBL" id="OHW62912.1"/>
    </source>
</evidence>
<dbReference type="NCBIfam" id="TIGR01560">
    <property type="entry name" value="put_DNA_pack"/>
    <property type="match status" value="1"/>
</dbReference>
<keyword evidence="2" id="KW-1185">Reference proteome</keyword>
<dbReference type="InterPro" id="IPR021146">
    <property type="entry name" value="Phage_gp6-like_head-tail"/>
</dbReference>
<accession>A0A1S1V8J3</accession>
<dbReference type="STRING" id="39480.EUAN_06960"/>
<dbReference type="OrthoDB" id="2057546at2"/>
<gene>
    <name evidence="1" type="ORF">EUAN_06960</name>
</gene>
<dbReference type="Proteomes" id="UP000180254">
    <property type="component" value="Unassembled WGS sequence"/>
</dbReference>
<reference evidence="1 2" key="1">
    <citation type="submission" date="2016-09" db="EMBL/GenBank/DDBJ databases">
        <title>Genome sequence of Eubacterium angustum.</title>
        <authorList>
            <person name="Poehlein A."/>
            <person name="Daniel R."/>
        </authorList>
    </citation>
    <scope>NUCLEOTIDE SEQUENCE [LARGE SCALE GENOMIC DNA]</scope>
    <source>
        <strain evidence="1 2">DSM 1989</strain>
    </source>
</reference>
<protein>
    <submittedName>
        <fullName evidence="1">Phage gp6-like head-tail connector protein</fullName>
    </submittedName>
</protein>
<dbReference type="InterPro" id="IPR006450">
    <property type="entry name" value="Phage_HK97_gp6-like"/>
</dbReference>